<keyword evidence="2 5" id="KW-0812">Transmembrane</keyword>
<dbReference type="InterPro" id="IPR020846">
    <property type="entry name" value="MFS_dom"/>
</dbReference>
<dbReference type="PANTHER" id="PTHR23514">
    <property type="entry name" value="BYPASS OF STOP CODON PROTEIN 6"/>
    <property type="match status" value="1"/>
</dbReference>
<feature type="transmembrane region" description="Helical" evidence="5">
    <location>
        <begin position="385"/>
        <end position="404"/>
    </location>
</feature>
<protein>
    <submittedName>
        <fullName evidence="7">MFS transporter</fullName>
    </submittedName>
</protein>
<dbReference type="PANTHER" id="PTHR23514:SF13">
    <property type="entry name" value="INNER MEMBRANE PROTEIN YBJJ"/>
    <property type="match status" value="1"/>
</dbReference>
<dbReference type="Gene3D" id="1.20.1250.20">
    <property type="entry name" value="MFS general substrate transporter like domains"/>
    <property type="match status" value="1"/>
</dbReference>
<dbReference type="SUPFAM" id="SSF103473">
    <property type="entry name" value="MFS general substrate transporter"/>
    <property type="match status" value="1"/>
</dbReference>
<dbReference type="InterPro" id="IPR011701">
    <property type="entry name" value="MFS"/>
</dbReference>
<dbReference type="Proteomes" id="UP001527866">
    <property type="component" value="Unassembled WGS sequence"/>
</dbReference>
<dbReference type="RefSeq" id="WP_270690664.1">
    <property type="nucleotide sequence ID" value="NZ_JAQFWQ010000167.1"/>
</dbReference>
<feature type="transmembrane region" description="Helical" evidence="5">
    <location>
        <begin position="298"/>
        <end position="318"/>
    </location>
</feature>
<evidence type="ECO:0000259" key="6">
    <source>
        <dbReference type="PROSITE" id="PS50850"/>
    </source>
</evidence>
<keyword evidence="3 5" id="KW-1133">Transmembrane helix</keyword>
<dbReference type="InterPro" id="IPR036259">
    <property type="entry name" value="MFS_trans_sf"/>
</dbReference>
<feature type="transmembrane region" description="Helical" evidence="5">
    <location>
        <begin position="224"/>
        <end position="245"/>
    </location>
</feature>
<evidence type="ECO:0000256" key="3">
    <source>
        <dbReference type="ARBA" id="ARBA00022989"/>
    </source>
</evidence>
<dbReference type="EMBL" id="JAQFWQ010000167">
    <property type="protein sequence ID" value="MDA2815070.1"/>
    <property type="molecule type" value="Genomic_DNA"/>
</dbReference>
<feature type="transmembrane region" description="Helical" evidence="5">
    <location>
        <begin position="54"/>
        <end position="74"/>
    </location>
</feature>
<evidence type="ECO:0000256" key="4">
    <source>
        <dbReference type="ARBA" id="ARBA00023136"/>
    </source>
</evidence>
<reference evidence="7 8" key="1">
    <citation type="submission" date="2023-01" db="EMBL/GenBank/DDBJ databases">
        <title>Draft genome sequence of Nocardiopsis sp. RSe5-2 isolated from halophytes.</title>
        <authorList>
            <person name="Duangmal K."/>
            <person name="Chantavorakit T."/>
        </authorList>
    </citation>
    <scope>NUCLEOTIDE SEQUENCE [LARGE SCALE GENOMIC DNA]</scope>
    <source>
        <strain evidence="7 8">RSe5-2</strain>
    </source>
</reference>
<feature type="domain" description="Major facilitator superfamily (MFS) profile" evidence="6">
    <location>
        <begin position="20"/>
        <end position="409"/>
    </location>
</feature>
<feature type="transmembrane region" description="Helical" evidence="5">
    <location>
        <begin position="86"/>
        <end position="102"/>
    </location>
</feature>
<feature type="transmembrane region" description="Helical" evidence="5">
    <location>
        <begin position="356"/>
        <end position="373"/>
    </location>
</feature>
<organism evidence="7 8">
    <name type="scientific">Nocardiopsis endophytica</name>
    <dbReference type="NCBI Taxonomy" id="3018445"/>
    <lineage>
        <taxon>Bacteria</taxon>
        <taxon>Bacillati</taxon>
        <taxon>Actinomycetota</taxon>
        <taxon>Actinomycetes</taxon>
        <taxon>Streptosporangiales</taxon>
        <taxon>Nocardiopsidaceae</taxon>
        <taxon>Nocardiopsis</taxon>
    </lineage>
</organism>
<comment type="subcellular location">
    <subcellularLocation>
        <location evidence="1">Cell membrane</location>
        <topology evidence="1">Multi-pass membrane protein</topology>
    </subcellularLocation>
</comment>
<feature type="transmembrane region" description="Helical" evidence="5">
    <location>
        <begin position="176"/>
        <end position="195"/>
    </location>
</feature>
<evidence type="ECO:0000256" key="2">
    <source>
        <dbReference type="ARBA" id="ARBA00022692"/>
    </source>
</evidence>
<accession>A0ABT4UDS6</accession>
<keyword evidence="4 5" id="KW-0472">Membrane</keyword>
<proteinExistence type="predicted"/>
<evidence type="ECO:0000313" key="7">
    <source>
        <dbReference type="EMBL" id="MDA2815070.1"/>
    </source>
</evidence>
<comment type="caution">
    <text evidence="7">The sequence shown here is derived from an EMBL/GenBank/DDBJ whole genome shotgun (WGS) entry which is preliminary data.</text>
</comment>
<dbReference type="InterPro" id="IPR051788">
    <property type="entry name" value="MFS_Transporter"/>
</dbReference>
<evidence type="ECO:0000256" key="5">
    <source>
        <dbReference type="SAM" id="Phobius"/>
    </source>
</evidence>
<dbReference type="Pfam" id="PF07690">
    <property type="entry name" value="MFS_1"/>
    <property type="match status" value="1"/>
</dbReference>
<feature type="transmembrane region" description="Helical" evidence="5">
    <location>
        <begin position="324"/>
        <end position="344"/>
    </location>
</feature>
<gene>
    <name evidence="7" type="ORF">O4J56_30780</name>
</gene>
<dbReference type="PROSITE" id="PS50850">
    <property type="entry name" value="MFS"/>
    <property type="match status" value="1"/>
</dbReference>
<feature type="transmembrane region" description="Helical" evidence="5">
    <location>
        <begin position="265"/>
        <end position="286"/>
    </location>
</feature>
<evidence type="ECO:0000313" key="8">
    <source>
        <dbReference type="Proteomes" id="UP001527866"/>
    </source>
</evidence>
<dbReference type="CDD" id="cd17393">
    <property type="entry name" value="MFS_MosC_like"/>
    <property type="match status" value="1"/>
</dbReference>
<name>A0ABT4UDS6_9ACTN</name>
<feature type="transmembrane region" description="Helical" evidence="5">
    <location>
        <begin position="108"/>
        <end position="128"/>
    </location>
</feature>
<evidence type="ECO:0000256" key="1">
    <source>
        <dbReference type="ARBA" id="ARBA00004651"/>
    </source>
</evidence>
<keyword evidence="8" id="KW-1185">Reference proteome</keyword>
<feature type="transmembrane region" description="Helical" evidence="5">
    <location>
        <begin position="149"/>
        <end position="170"/>
    </location>
</feature>
<feature type="transmembrane region" description="Helical" evidence="5">
    <location>
        <begin position="20"/>
        <end position="42"/>
    </location>
</feature>
<sequence length="410" mass="40977">MESQYRVGEEAPPGRAAVRARAAVFTLFAVNGYAYTNVVPWLPVVKQDLGLSNAALGAAIAAMPTGALVTGMLAGPLIARFGSGRVAAAAGVLTAPLLPMAAVAPGWWAFALVLFGLGSLDAWMDAAMNTHGLRVQRRYGRSIINAFHAAWSLAAVAGGLTGASMAGAGLGMGTHLTLVAVLLAGASLVAARGLLPGPEGAERGDAEAPSEGGARERLRAAAGALRGAALPLLALSILLMGASAVEDSAATWGAVFLSGERGAGAFLAALPFVACQGMMTVGRLTGDRVTDRFGAVNTVRAGGLVAAAGMAVALLVPFPAAGVAGFGLMGLGVATMFPLTLAAAGEVPGVRSGDGVTVVGWLGRLGFLAFPPMVGAMADTWSLTWALWAVAAAGVMCAVLAPSLRPQART</sequence>